<evidence type="ECO:0000256" key="1">
    <source>
        <dbReference type="SAM" id="MobiDB-lite"/>
    </source>
</evidence>
<organism evidence="2 3">
    <name type="scientific">Rhodococcus opacus M213</name>
    <dbReference type="NCBI Taxonomy" id="1129896"/>
    <lineage>
        <taxon>Bacteria</taxon>
        <taxon>Bacillati</taxon>
        <taxon>Actinomycetota</taxon>
        <taxon>Actinomycetes</taxon>
        <taxon>Mycobacteriales</taxon>
        <taxon>Nocardiaceae</taxon>
        <taxon>Rhodococcus</taxon>
    </lineage>
</organism>
<name>K8XU90_RHOOP</name>
<dbReference type="RefSeq" id="WP_005253529.1">
    <property type="nucleotide sequence ID" value="NZ_AJYC02000008.1"/>
</dbReference>
<dbReference type="EMBL" id="AJYC02000008">
    <property type="protein sequence ID" value="EKT84441.1"/>
    <property type="molecule type" value="Genomic_DNA"/>
</dbReference>
<feature type="region of interest" description="Disordered" evidence="1">
    <location>
        <begin position="76"/>
        <end position="105"/>
    </location>
</feature>
<accession>K8XU90</accession>
<dbReference type="AlphaFoldDB" id="K8XU90"/>
<proteinExistence type="predicted"/>
<protein>
    <submittedName>
        <fullName evidence="2">TetR family transcriptional regulator</fullName>
    </submittedName>
</protein>
<evidence type="ECO:0000313" key="2">
    <source>
        <dbReference type="EMBL" id="EKT84441.1"/>
    </source>
</evidence>
<dbReference type="Gene3D" id="1.10.357.10">
    <property type="entry name" value="Tetracycline Repressor, domain 2"/>
    <property type="match status" value="1"/>
</dbReference>
<sequence length="148" mass="15926">MTRTTILARAAHQNSALEALIELSFALVDHGHDDPLICAAFRLVLDLGDHPTPARPALFATWTACCRDLAARVATFGPEPTPAPSPRSSPPHSAPACSAGSPDAVADLPHRVSQAWQLRLPAVTDPAAMEYFHQFALGREPHRTARRP</sequence>
<comment type="caution">
    <text evidence="2">The sequence shown here is derived from an EMBL/GenBank/DDBJ whole genome shotgun (WGS) entry which is preliminary data.</text>
</comment>
<feature type="compositionally biased region" description="Pro residues" evidence="1">
    <location>
        <begin position="79"/>
        <end position="93"/>
    </location>
</feature>
<dbReference type="Proteomes" id="UP000005951">
    <property type="component" value="Unassembled WGS sequence"/>
</dbReference>
<evidence type="ECO:0000313" key="3">
    <source>
        <dbReference type="Proteomes" id="UP000005951"/>
    </source>
</evidence>
<gene>
    <name evidence="2" type="ORF">WSS_A02180</name>
</gene>
<reference evidence="2 3" key="1">
    <citation type="journal article" date="2013" name="Genome Announc.">
        <title>Draft Genome Sequence of Rhodococcus opacus Strain M213 Shows a Diverse Catabolic Potential.</title>
        <authorList>
            <person name="Pathak A."/>
            <person name="Green S.J."/>
            <person name="Ogram A."/>
            <person name="Chauhan A."/>
        </authorList>
    </citation>
    <scope>NUCLEOTIDE SEQUENCE [LARGE SCALE GENOMIC DNA]</scope>
    <source>
        <strain evidence="2 3">M213</strain>
    </source>
</reference>